<dbReference type="Pfam" id="PF02639">
    <property type="entry name" value="DUF188"/>
    <property type="match status" value="1"/>
</dbReference>
<dbReference type="PANTHER" id="PTHR35146:SF1">
    <property type="entry name" value="UPF0178 PROTEIN YAII"/>
    <property type="match status" value="1"/>
</dbReference>
<comment type="caution">
    <text evidence="3">The sequence shown here is derived from an EMBL/GenBank/DDBJ whole genome shotgun (WGS) entry which is preliminary data.</text>
</comment>
<evidence type="ECO:0000313" key="3">
    <source>
        <dbReference type="EMBL" id="PLT30978.1"/>
    </source>
</evidence>
<dbReference type="EMBL" id="PGUY01000014">
    <property type="protein sequence ID" value="PLT30978.1"/>
    <property type="molecule type" value="Genomic_DNA"/>
</dbReference>
<comment type="similarity">
    <text evidence="1 2">Belongs to the UPF0178 family.</text>
</comment>
<dbReference type="NCBIfam" id="NF001095">
    <property type="entry name" value="PRK00124.1"/>
    <property type="match status" value="1"/>
</dbReference>
<name>A0A2N5M9E8_9BACI</name>
<reference evidence="3 4" key="1">
    <citation type="submission" date="2017-11" db="EMBL/GenBank/DDBJ databases">
        <title>Comparitive Functional Genomics of Dry Heat Resistant strains isolated from the Viking Spacecraft.</title>
        <authorList>
            <person name="Seuylemezian A."/>
            <person name="Cooper K."/>
            <person name="Vaishampayan P."/>
        </authorList>
    </citation>
    <scope>NUCLEOTIDE SEQUENCE [LARGE SCALE GENOMIC DNA]</scope>
    <source>
        <strain evidence="3 4">V1-29</strain>
    </source>
</reference>
<evidence type="ECO:0000256" key="2">
    <source>
        <dbReference type="HAMAP-Rule" id="MF_00489"/>
    </source>
</evidence>
<gene>
    <name evidence="3" type="ORF">CUU66_05360</name>
</gene>
<dbReference type="InterPro" id="IPR003791">
    <property type="entry name" value="UPF0178"/>
</dbReference>
<dbReference type="AlphaFoldDB" id="A0A2N5M9E8"/>
<organism evidence="3 4">
    <name type="scientific">Peribacillus deserti</name>
    <dbReference type="NCBI Taxonomy" id="673318"/>
    <lineage>
        <taxon>Bacteria</taxon>
        <taxon>Bacillati</taxon>
        <taxon>Bacillota</taxon>
        <taxon>Bacilli</taxon>
        <taxon>Bacillales</taxon>
        <taxon>Bacillaceae</taxon>
        <taxon>Peribacillus</taxon>
    </lineage>
</organism>
<keyword evidence="4" id="KW-1185">Reference proteome</keyword>
<dbReference type="Proteomes" id="UP000234748">
    <property type="component" value="Unassembled WGS sequence"/>
</dbReference>
<accession>A0A2N5M9E8</accession>
<proteinExistence type="inferred from homology"/>
<dbReference type="CDD" id="cd18720">
    <property type="entry name" value="PIN_YqxD-like"/>
    <property type="match status" value="1"/>
</dbReference>
<dbReference type="OrthoDB" id="9798918at2"/>
<evidence type="ECO:0000256" key="1">
    <source>
        <dbReference type="ARBA" id="ARBA00008522"/>
    </source>
</evidence>
<dbReference type="HAMAP" id="MF_00489">
    <property type="entry name" value="UPF0178"/>
    <property type="match status" value="1"/>
</dbReference>
<sequence>MKNNVELQRGTIIYVDADACPVKDEITKEAKRYNVQVYFVTSINNMMNSPSEGKWVYVENEKEAADLYILNHAKKGDLVITGDIGLAGTLLPKNVYVLSPRGKEYTENNIGPMLEMRYAAGKMRRQGKYTKGPKPFKKEDREHFLINLSKILSNLAGN</sequence>
<evidence type="ECO:0000313" key="4">
    <source>
        <dbReference type="Proteomes" id="UP000234748"/>
    </source>
</evidence>
<protein>
    <recommendedName>
        <fullName evidence="2">UPF0178 protein CUU66_05360</fullName>
    </recommendedName>
</protein>
<dbReference type="PANTHER" id="PTHR35146">
    <property type="entry name" value="UPF0178 PROTEIN YAII"/>
    <property type="match status" value="1"/>
</dbReference>
<dbReference type="RefSeq" id="WP_101640640.1">
    <property type="nucleotide sequence ID" value="NZ_PGUY01000014.1"/>
</dbReference>